<accession>A0A4Z2BFJ8</accession>
<feature type="transmembrane region" description="Helical" evidence="4">
    <location>
        <begin position="671"/>
        <end position="692"/>
    </location>
</feature>
<gene>
    <name evidence="5" type="ORF">fugu_004540</name>
</gene>
<dbReference type="GO" id="GO:0016020">
    <property type="term" value="C:membrane"/>
    <property type="evidence" value="ECO:0007669"/>
    <property type="project" value="InterPro"/>
</dbReference>
<dbReference type="EMBL" id="SWLE01000017">
    <property type="protein sequence ID" value="TNM90306.1"/>
    <property type="molecule type" value="Genomic_DNA"/>
</dbReference>
<evidence type="ECO:0000313" key="5">
    <source>
        <dbReference type="EMBL" id="TNM90306.1"/>
    </source>
</evidence>
<keyword evidence="4" id="KW-1133">Transmembrane helix</keyword>
<proteinExistence type="predicted"/>
<feature type="region of interest" description="Disordered" evidence="3">
    <location>
        <begin position="244"/>
        <end position="275"/>
    </location>
</feature>
<evidence type="ECO:0000256" key="4">
    <source>
        <dbReference type="SAM" id="Phobius"/>
    </source>
</evidence>
<evidence type="ECO:0000256" key="3">
    <source>
        <dbReference type="SAM" id="MobiDB-lite"/>
    </source>
</evidence>
<feature type="compositionally biased region" description="Basic and acidic residues" evidence="3">
    <location>
        <begin position="1"/>
        <end position="10"/>
    </location>
</feature>
<feature type="compositionally biased region" description="Polar residues" evidence="3">
    <location>
        <begin position="244"/>
        <end position="267"/>
    </location>
</feature>
<keyword evidence="6" id="KW-1185">Reference proteome</keyword>
<feature type="region of interest" description="Disordered" evidence="3">
    <location>
        <begin position="1"/>
        <end position="20"/>
    </location>
</feature>
<dbReference type="GO" id="GO:0140359">
    <property type="term" value="F:ABC-type transporter activity"/>
    <property type="evidence" value="ECO:0007669"/>
    <property type="project" value="InterPro"/>
</dbReference>
<dbReference type="Proteomes" id="UP000516260">
    <property type="component" value="Chromosome 4"/>
</dbReference>
<organism evidence="5 6">
    <name type="scientific">Takifugu bimaculatus</name>
    <dbReference type="NCBI Taxonomy" id="433685"/>
    <lineage>
        <taxon>Eukaryota</taxon>
        <taxon>Metazoa</taxon>
        <taxon>Chordata</taxon>
        <taxon>Craniata</taxon>
        <taxon>Vertebrata</taxon>
        <taxon>Euteleostomi</taxon>
        <taxon>Actinopterygii</taxon>
        <taxon>Neopterygii</taxon>
        <taxon>Teleostei</taxon>
        <taxon>Neoteleostei</taxon>
        <taxon>Acanthomorphata</taxon>
        <taxon>Eupercaria</taxon>
        <taxon>Tetraodontiformes</taxon>
        <taxon>Tetradontoidea</taxon>
        <taxon>Tetraodontidae</taxon>
        <taxon>Takifugu</taxon>
    </lineage>
</organism>
<keyword evidence="4" id="KW-0472">Membrane</keyword>
<comment type="caution">
    <text evidence="5">The sequence shown here is derived from an EMBL/GenBank/DDBJ whole genome shotgun (WGS) entry which is preliminary data.</text>
</comment>
<evidence type="ECO:0000313" key="6">
    <source>
        <dbReference type="Proteomes" id="UP000516260"/>
    </source>
</evidence>
<evidence type="ECO:0008006" key="7">
    <source>
        <dbReference type="Google" id="ProtNLM"/>
    </source>
</evidence>
<feature type="non-terminal residue" evidence="5">
    <location>
        <position position="705"/>
    </location>
</feature>
<dbReference type="AlphaFoldDB" id="A0A4Z2BFJ8"/>
<name>A0A4Z2BFJ8_9TELE</name>
<dbReference type="GO" id="GO:0005319">
    <property type="term" value="F:lipid transporter activity"/>
    <property type="evidence" value="ECO:0007669"/>
    <property type="project" value="TreeGrafter"/>
</dbReference>
<feature type="transmembrane region" description="Helical" evidence="4">
    <location>
        <begin position="642"/>
        <end position="665"/>
    </location>
</feature>
<evidence type="ECO:0000256" key="1">
    <source>
        <dbReference type="ARBA" id="ARBA00022448"/>
    </source>
</evidence>
<keyword evidence="2" id="KW-0677">Repeat</keyword>
<sequence>METGHCDGPRMRSRSFPAPRVGGVGIKGLVQHPAPGGQPTPGTVPKLPRLPMSTCWEGASAGVEGPDGGLLHEALRDPAEAAGRRTLPRGTPGALGGSDGTEDQRKDQQALKDLEGVLLTGSMLEALTCGQGGSSELSKILLVPEQQRRGLQVYSDAMCGGTDRGQRSERFRRMSVALKQHVDMRTAAEKLQLQDPRVTAHLSETRLRALLKDLADFERLLKDVDLLSGLARLLPKGACMRQTSASPTNVTWPLNNTTWGPNTTDTPQRGCGGSGRWRWSIRSRNQEGGLWAGLQPILCGNNRIIEPEALKRGNMSSLGFTSKEQRNLGLLVHLMTTNPKILYSPIGSQADKVIQKANETFAFVGNVTHYTRVWLNISAQLRTFLEEGQLHDHLLWLQQLSSEFQQHPELLSSSDRELVQGLMEGNYSLPNTSTLLEQLDTIDNAACGWTRFMSKVSVDVFKGFPDEDSIVNYTLSQAYQDNVSVFASVIFHTSSDGSLPPHVVYKIRQNSSFTAKTNEIRRAYWRPGPNSGGKFYFLYGFVWIQDMIERAIINTFVGHDVVEPGNYVQMFPYPCYTRDDFLFVIEHMMPLCMVISWVYSVAMMIQHIVSEKEQRLKELSISVTALTAILKYGKVLFHSDPFIIWLFLTIYAVATIMFCFLVSVIYSKAKLASACGGIIYFLSYVPYMYVAIREKWPRQDHPPLR</sequence>
<reference evidence="5 6" key="1">
    <citation type="submission" date="2019-04" db="EMBL/GenBank/DDBJ databases">
        <title>The sequence and de novo assembly of Takifugu bimaculatus genome using PacBio and Hi-C technologies.</title>
        <authorList>
            <person name="Xu P."/>
            <person name="Liu B."/>
            <person name="Zhou Z."/>
        </authorList>
    </citation>
    <scope>NUCLEOTIDE SEQUENCE [LARGE SCALE GENOMIC DNA]</scope>
    <source>
        <strain evidence="5">TB-2018</strain>
        <tissue evidence="5">Muscle</tissue>
    </source>
</reference>
<keyword evidence="4" id="KW-0812">Transmembrane</keyword>
<dbReference type="PANTHER" id="PTHR19229">
    <property type="entry name" value="ATP-BINDING CASSETTE TRANSPORTER SUBFAMILY A ABCA"/>
    <property type="match status" value="1"/>
</dbReference>
<protein>
    <recommendedName>
        <fullName evidence="7">ABCA2</fullName>
    </recommendedName>
</protein>
<keyword evidence="1" id="KW-0813">Transport</keyword>
<dbReference type="InterPro" id="IPR026082">
    <property type="entry name" value="ABCA"/>
</dbReference>
<feature type="region of interest" description="Disordered" evidence="3">
    <location>
        <begin position="81"/>
        <end position="106"/>
    </location>
</feature>
<dbReference type="PANTHER" id="PTHR19229:SF36">
    <property type="entry name" value="ATP-BINDING CASSETTE SUB-FAMILY A MEMBER 2"/>
    <property type="match status" value="1"/>
</dbReference>
<evidence type="ECO:0000256" key="2">
    <source>
        <dbReference type="ARBA" id="ARBA00022737"/>
    </source>
</evidence>